<comment type="caution">
    <text evidence="2">The sequence shown here is derived from an EMBL/GenBank/DDBJ whole genome shotgun (WGS) entry which is preliminary data.</text>
</comment>
<keyword evidence="3" id="KW-1185">Reference proteome</keyword>
<name>A0A1V2GUX8_9PROT</name>
<dbReference type="AlphaFoldDB" id="A0A1V2GUX8"/>
<protein>
    <submittedName>
        <fullName evidence="2">Uncharacterized protein</fullName>
    </submittedName>
</protein>
<dbReference type="Proteomes" id="UP000188879">
    <property type="component" value="Unassembled WGS sequence"/>
</dbReference>
<feature type="transmembrane region" description="Helical" evidence="1">
    <location>
        <begin position="31"/>
        <end position="53"/>
    </location>
</feature>
<reference evidence="2 3" key="1">
    <citation type="submission" date="2016-10" db="EMBL/GenBank/DDBJ databases">
        <title>Draft Genome sequence of Roseomonas sp. strain M3.</title>
        <authorList>
            <person name="Subhash Y."/>
            <person name="Lee S."/>
        </authorList>
    </citation>
    <scope>NUCLEOTIDE SEQUENCE [LARGE SCALE GENOMIC DNA]</scope>
    <source>
        <strain evidence="2 3">M3</strain>
    </source>
</reference>
<gene>
    <name evidence="2" type="ORF">BKE38_27475</name>
</gene>
<accession>A0A1V2GUX8</accession>
<organism evidence="2 3">
    <name type="scientific">Teichococcus deserti</name>
    <dbReference type="NCBI Taxonomy" id="1817963"/>
    <lineage>
        <taxon>Bacteria</taxon>
        <taxon>Pseudomonadati</taxon>
        <taxon>Pseudomonadota</taxon>
        <taxon>Alphaproteobacteria</taxon>
        <taxon>Acetobacterales</taxon>
        <taxon>Roseomonadaceae</taxon>
        <taxon>Roseomonas</taxon>
    </lineage>
</organism>
<keyword evidence="1" id="KW-0472">Membrane</keyword>
<evidence type="ECO:0000313" key="3">
    <source>
        <dbReference type="Proteomes" id="UP000188879"/>
    </source>
</evidence>
<dbReference type="RefSeq" id="WP_076960415.1">
    <property type="nucleotide sequence ID" value="NZ_MLCO01000391.1"/>
</dbReference>
<evidence type="ECO:0000256" key="1">
    <source>
        <dbReference type="SAM" id="Phobius"/>
    </source>
</evidence>
<keyword evidence="1" id="KW-0812">Transmembrane</keyword>
<evidence type="ECO:0000313" key="2">
    <source>
        <dbReference type="EMBL" id="ONG44722.1"/>
    </source>
</evidence>
<dbReference type="EMBL" id="MLCO01000391">
    <property type="protein sequence ID" value="ONG44722.1"/>
    <property type="molecule type" value="Genomic_DNA"/>
</dbReference>
<keyword evidence="1" id="KW-1133">Transmembrane helix</keyword>
<sequence>MPDGRVCGPILLFGGSGLLLCADQLHPWLGAGMLGWLAFGLIALGLLAAMLAWHRDFTEAAFQTHAAMRHMATGHGAAGPARRVRIRIRCAR</sequence>
<proteinExistence type="predicted"/>